<evidence type="ECO:0000313" key="5">
    <source>
        <dbReference type="EMBL" id="MDQ0008489.1"/>
    </source>
</evidence>
<evidence type="ECO:0000256" key="2">
    <source>
        <dbReference type="ARBA" id="ARBA00022676"/>
    </source>
</evidence>
<feature type="transmembrane region" description="Helical" evidence="4">
    <location>
        <begin position="277"/>
        <end position="297"/>
    </location>
</feature>
<dbReference type="CDD" id="cd06423">
    <property type="entry name" value="CESA_like"/>
    <property type="match status" value="1"/>
</dbReference>
<gene>
    <name evidence="5" type="ORF">J2T07_000648</name>
</gene>
<dbReference type="InterPro" id="IPR029044">
    <property type="entry name" value="Nucleotide-diphossugar_trans"/>
</dbReference>
<dbReference type="SUPFAM" id="SSF53448">
    <property type="entry name" value="Nucleotide-diphospho-sugar transferases"/>
    <property type="match status" value="1"/>
</dbReference>
<accession>A0ABT9SU24</accession>
<evidence type="ECO:0000256" key="4">
    <source>
        <dbReference type="SAM" id="Phobius"/>
    </source>
</evidence>
<name>A0ABT9SU24_9GAMM</name>
<dbReference type="GO" id="GO:0016757">
    <property type="term" value="F:glycosyltransferase activity"/>
    <property type="evidence" value="ECO:0007669"/>
    <property type="project" value="UniProtKB-KW"/>
</dbReference>
<keyword evidence="3 5" id="KW-0808">Transferase</keyword>
<comment type="similarity">
    <text evidence="1">Belongs to the glycosyltransferase 2 family.</text>
</comment>
<dbReference type="Proteomes" id="UP001237737">
    <property type="component" value="Unassembled WGS sequence"/>
</dbReference>
<evidence type="ECO:0000256" key="1">
    <source>
        <dbReference type="ARBA" id="ARBA00006739"/>
    </source>
</evidence>
<dbReference type="Pfam" id="PF13641">
    <property type="entry name" value="Glyco_tranf_2_3"/>
    <property type="match status" value="1"/>
</dbReference>
<sequence>MALLLPMLMSIAWLVVLVVGLLIRPAKPRGIAAPDRMPNVTVMVPHYNEDIGRLLGTLEAIDTQRYTGRMDILLVDDGSTNQIQSCLVSWVGGAREHAVKSVVLDRNTGRKGRALDEALVCLPDDTDVVVIVDSDTIPSDGAMQRLVERLWSDPECAVACGYLVPCNPHASAITRMQYREYTGALSATKLVQNHVRRVPTMAGAFSAHRRTVIEHIGGWGRWSVEDMAWTWKALAFGYGSRYVVEAVALTRCPESVEGLNRQRRRWSRGHIEAYGELWRASPGAAVLMFPFLGWHVIKHATLGFAPFNLLALCWIPLETIVLLAIQAALYLLVTTLHVARSANPCAQDWRDAIVSSTIGLSFRLWLWWPGVMGLVDAVRGGNRTWLTRGLHDNAE</sequence>
<proteinExistence type="inferred from homology"/>
<dbReference type="EC" id="2.4.-.-" evidence="5"/>
<organism evidence="5 6">
    <name type="scientific">Luteibacter jiangsuensis</name>
    <dbReference type="NCBI Taxonomy" id="637577"/>
    <lineage>
        <taxon>Bacteria</taxon>
        <taxon>Pseudomonadati</taxon>
        <taxon>Pseudomonadota</taxon>
        <taxon>Gammaproteobacteria</taxon>
        <taxon>Lysobacterales</taxon>
        <taxon>Rhodanobacteraceae</taxon>
        <taxon>Luteibacter</taxon>
    </lineage>
</organism>
<comment type="caution">
    <text evidence="5">The sequence shown here is derived from an EMBL/GenBank/DDBJ whole genome shotgun (WGS) entry which is preliminary data.</text>
</comment>
<dbReference type="PANTHER" id="PTHR43630">
    <property type="entry name" value="POLY-BETA-1,6-N-ACETYL-D-GLUCOSAMINE SYNTHASE"/>
    <property type="match status" value="1"/>
</dbReference>
<dbReference type="PANTHER" id="PTHR43630:SF1">
    <property type="entry name" value="POLY-BETA-1,6-N-ACETYL-D-GLUCOSAMINE SYNTHASE"/>
    <property type="match status" value="1"/>
</dbReference>
<feature type="transmembrane region" description="Helical" evidence="4">
    <location>
        <begin position="309"/>
        <end position="333"/>
    </location>
</feature>
<dbReference type="RefSeq" id="WP_306847204.1">
    <property type="nucleotide sequence ID" value="NZ_JAUSSK010000001.1"/>
</dbReference>
<keyword evidence="4" id="KW-1133">Transmembrane helix</keyword>
<keyword evidence="6" id="KW-1185">Reference proteome</keyword>
<dbReference type="Gene3D" id="3.90.550.10">
    <property type="entry name" value="Spore Coat Polysaccharide Biosynthesis Protein SpsA, Chain A"/>
    <property type="match status" value="1"/>
</dbReference>
<evidence type="ECO:0000256" key="3">
    <source>
        <dbReference type="ARBA" id="ARBA00022679"/>
    </source>
</evidence>
<evidence type="ECO:0000313" key="6">
    <source>
        <dbReference type="Proteomes" id="UP001237737"/>
    </source>
</evidence>
<dbReference type="EMBL" id="JAUSSK010000001">
    <property type="protein sequence ID" value="MDQ0008489.1"/>
    <property type="molecule type" value="Genomic_DNA"/>
</dbReference>
<feature type="transmembrane region" description="Helical" evidence="4">
    <location>
        <begin position="6"/>
        <end position="23"/>
    </location>
</feature>
<reference evidence="5 6" key="1">
    <citation type="submission" date="2023-07" db="EMBL/GenBank/DDBJ databases">
        <title>Sorghum-associated microbial communities from plants grown in Nebraska, USA.</title>
        <authorList>
            <person name="Schachtman D."/>
        </authorList>
    </citation>
    <scope>NUCLEOTIDE SEQUENCE [LARGE SCALE GENOMIC DNA]</scope>
    <source>
        <strain evidence="5 6">CC60</strain>
    </source>
</reference>
<keyword evidence="4" id="KW-0812">Transmembrane</keyword>
<protein>
    <submittedName>
        <fullName evidence="5">Biofilm PGA synthesis N-glycosyltransferase PgaC</fullName>
        <ecNumber evidence="5">2.4.-.-</ecNumber>
    </submittedName>
</protein>
<keyword evidence="2 5" id="KW-0328">Glycosyltransferase</keyword>
<keyword evidence="4" id="KW-0472">Membrane</keyword>